<evidence type="ECO:0000256" key="9">
    <source>
        <dbReference type="ARBA" id="ARBA00029599"/>
    </source>
</evidence>
<dbReference type="InterPro" id="IPR050992">
    <property type="entry name" value="CheZ_family_phosphatases"/>
</dbReference>
<dbReference type="InterPro" id="IPR007439">
    <property type="entry name" value="Chemotax_Pase_CheZ"/>
</dbReference>
<evidence type="ECO:0000256" key="7">
    <source>
        <dbReference type="ARBA" id="ARBA00022801"/>
    </source>
</evidence>
<evidence type="ECO:0000256" key="4">
    <source>
        <dbReference type="ARBA" id="ARBA00022490"/>
    </source>
</evidence>
<evidence type="ECO:0000256" key="6">
    <source>
        <dbReference type="ARBA" id="ARBA00022779"/>
    </source>
</evidence>
<dbReference type="PANTHER" id="PTHR43693:SF1">
    <property type="entry name" value="PROTEIN PHOSPHATASE CHEZ"/>
    <property type="match status" value="1"/>
</dbReference>
<sequence>MPDHILENGDSPELEELFNSIAHQVQDTTAAEQAQPAAPAVESPATPAATAPIDPSQVDPVIMYEQIGQLTRKLHDAMQSMGYDKSLESMVELLPDAKDRLTYIATLTETAAERVLNATDIAKPIQDGLETQADALAKRWNMVFANQMSVGDFKQLAEETRSFLTTVPEQTQATSTQLLEIVMAQDFQDLTGQVIKKMMDMFKGIEHELVSFLIAYSPTVKHVQVDTSLLNGPVVNPEGRTDVVTSQQQVDDLLESLGF</sequence>
<keyword evidence="6" id="KW-0283">Flagellar rotation</keyword>
<feature type="region of interest" description="Disordered" evidence="10">
    <location>
        <begin position="26"/>
        <end position="57"/>
    </location>
</feature>
<proteinExistence type="inferred from homology"/>
<dbReference type="PANTHER" id="PTHR43693">
    <property type="entry name" value="PROTEIN PHOSPHATASE CHEZ"/>
    <property type="match status" value="1"/>
</dbReference>
<keyword evidence="7" id="KW-0378">Hydrolase</keyword>
<dbReference type="EMBL" id="SNZP01000020">
    <property type="protein sequence ID" value="TDR71063.1"/>
    <property type="molecule type" value="Genomic_DNA"/>
</dbReference>
<evidence type="ECO:0000256" key="2">
    <source>
        <dbReference type="ARBA" id="ARBA00005908"/>
    </source>
</evidence>
<evidence type="ECO:0000256" key="10">
    <source>
        <dbReference type="SAM" id="MobiDB-lite"/>
    </source>
</evidence>
<feature type="compositionally biased region" description="Low complexity" evidence="10">
    <location>
        <begin position="30"/>
        <end position="52"/>
    </location>
</feature>
<organism evidence="11 12">
    <name type="scientific">Paludibacterium purpuratum</name>
    <dbReference type="NCBI Taxonomy" id="1144873"/>
    <lineage>
        <taxon>Bacteria</taxon>
        <taxon>Pseudomonadati</taxon>
        <taxon>Pseudomonadota</taxon>
        <taxon>Betaproteobacteria</taxon>
        <taxon>Neisseriales</taxon>
        <taxon>Chromobacteriaceae</taxon>
        <taxon>Paludibacterium</taxon>
    </lineage>
</organism>
<dbReference type="GO" id="GO:0006935">
    <property type="term" value="P:chemotaxis"/>
    <property type="evidence" value="ECO:0007669"/>
    <property type="project" value="UniProtKB-KW"/>
</dbReference>
<comment type="caution">
    <text evidence="11">The sequence shown here is derived from an EMBL/GenBank/DDBJ whole genome shotgun (WGS) entry which is preliminary data.</text>
</comment>
<evidence type="ECO:0000313" key="12">
    <source>
        <dbReference type="Proteomes" id="UP000295611"/>
    </source>
</evidence>
<evidence type="ECO:0000256" key="3">
    <source>
        <dbReference type="ARBA" id="ARBA00018484"/>
    </source>
</evidence>
<evidence type="ECO:0000256" key="5">
    <source>
        <dbReference type="ARBA" id="ARBA00022500"/>
    </source>
</evidence>
<dbReference type="GO" id="GO:0004721">
    <property type="term" value="F:phosphoprotein phosphatase activity"/>
    <property type="evidence" value="ECO:0007669"/>
    <property type="project" value="UniProtKB-KW"/>
</dbReference>
<keyword evidence="12" id="KW-1185">Reference proteome</keyword>
<comment type="subcellular location">
    <subcellularLocation>
        <location evidence="1">Cytoplasm</location>
    </subcellularLocation>
</comment>
<name>A0A4R7AXJ8_9NEIS</name>
<dbReference type="Proteomes" id="UP000295611">
    <property type="component" value="Unassembled WGS sequence"/>
</dbReference>
<accession>A0A4R7AXJ8</accession>
<dbReference type="SUPFAM" id="SSF75708">
    <property type="entry name" value="Chemotaxis phosphatase CheZ"/>
    <property type="match status" value="1"/>
</dbReference>
<dbReference type="GO" id="GO:0050920">
    <property type="term" value="P:regulation of chemotaxis"/>
    <property type="evidence" value="ECO:0007669"/>
    <property type="project" value="InterPro"/>
</dbReference>
<dbReference type="Pfam" id="PF04344">
    <property type="entry name" value="CheZ"/>
    <property type="match status" value="1"/>
</dbReference>
<dbReference type="GO" id="GO:0009288">
    <property type="term" value="C:bacterial-type flagellum"/>
    <property type="evidence" value="ECO:0007669"/>
    <property type="project" value="InterPro"/>
</dbReference>
<keyword evidence="8" id="KW-0904">Protein phosphatase</keyword>
<keyword evidence="5" id="KW-0145">Chemotaxis</keyword>
<keyword evidence="4" id="KW-0963">Cytoplasm</keyword>
<evidence type="ECO:0000313" key="11">
    <source>
        <dbReference type="EMBL" id="TDR71063.1"/>
    </source>
</evidence>
<evidence type="ECO:0000256" key="8">
    <source>
        <dbReference type="ARBA" id="ARBA00022912"/>
    </source>
</evidence>
<dbReference type="AlphaFoldDB" id="A0A4R7AXJ8"/>
<dbReference type="GO" id="GO:0097588">
    <property type="term" value="P:archaeal or bacterial-type flagellum-dependent cell motility"/>
    <property type="evidence" value="ECO:0007669"/>
    <property type="project" value="UniProtKB-KW"/>
</dbReference>
<protein>
    <recommendedName>
        <fullName evidence="3">Protein phosphatase CheZ</fullName>
    </recommendedName>
    <alternativeName>
        <fullName evidence="9">Chemotaxis protein CheZ</fullName>
    </alternativeName>
</protein>
<reference evidence="11 12" key="1">
    <citation type="submission" date="2019-03" db="EMBL/GenBank/DDBJ databases">
        <title>Genomic Encyclopedia of Type Strains, Phase III (KMG-III): the genomes of soil and plant-associated and newly described type strains.</title>
        <authorList>
            <person name="Whitman W."/>
        </authorList>
    </citation>
    <scope>NUCLEOTIDE SEQUENCE [LARGE SCALE GENOMIC DNA]</scope>
    <source>
        <strain evidence="11 12">CECT 8976</strain>
    </source>
</reference>
<evidence type="ECO:0000256" key="1">
    <source>
        <dbReference type="ARBA" id="ARBA00004496"/>
    </source>
</evidence>
<dbReference type="OrthoDB" id="9773007at2"/>
<dbReference type="GO" id="GO:0005737">
    <property type="term" value="C:cytoplasm"/>
    <property type="evidence" value="ECO:0007669"/>
    <property type="project" value="UniProtKB-SubCell"/>
</dbReference>
<comment type="similarity">
    <text evidence="2">Belongs to the CheZ family.</text>
</comment>
<dbReference type="Gene3D" id="1.10.287.500">
    <property type="entry name" value="Helix hairpin bin"/>
    <property type="match status" value="1"/>
</dbReference>
<dbReference type="NCBIfam" id="NF008368">
    <property type="entry name" value="PRK11166.1"/>
    <property type="match status" value="1"/>
</dbReference>
<gene>
    <name evidence="11" type="ORF">DFP86_12018</name>
</gene>